<name>A0A246JMK0_9BURK</name>
<protein>
    <submittedName>
        <fullName evidence="2">Uncharacterized protein</fullName>
    </submittedName>
</protein>
<dbReference type="EMBL" id="NIOF01000001">
    <property type="protein sequence ID" value="OWQ93815.1"/>
    <property type="molecule type" value="Genomic_DNA"/>
</dbReference>
<reference evidence="2 3" key="1">
    <citation type="journal article" date="2008" name="Int. J. Syst. Evol. Microbiol.">
        <title>Description of Roseateles aquatilis sp. nov. and Roseateles terrae sp. nov., in the class Betaproteobacteria, and emended description of the genus Roseateles.</title>
        <authorList>
            <person name="Gomila M."/>
            <person name="Bowien B."/>
            <person name="Falsen E."/>
            <person name="Moore E.R."/>
            <person name="Lalucat J."/>
        </authorList>
    </citation>
    <scope>NUCLEOTIDE SEQUENCE [LARGE SCALE GENOMIC DNA]</scope>
    <source>
        <strain evidence="2 3">CCUG 48205</strain>
    </source>
</reference>
<comment type="caution">
    <text evidence="2">The sequence shown here is derived from an EMBL/GenBank/DDBJ whole genome shotgun (WGS) entry which is preliminary data.</text>
</comment>
<dbReference type="Proteomes" id="UP000197468">
    <property type="component" value="Unassembled WGS sequence"/>
</dbReference>
<organism evidence="2 3">
    <name type="scientific">Roseateles aquatilis</name>
    <dbReference type="NCBI Taxonomy" id="431061"/>
    <lineage>
        <taxon>Bacteria</taxon>
        <taxon>Pseudomonadati</taxon>
        <taxon>Pseudomonadota</taxon>
        <taxon>Betaproteobacteria</taxon>
        <taxon>Burkholderiales</taxon>
        <taxon>Sphaerotilaceae</taxon>
        <taxon>Roseateles</taxon>
    </lineage>
</organism>
<feature type="region of interest" description="Disordered" evidence="1">
    <location>
        <begin position="83"/>
        <end position="105"/>
    </location>
</feature>
<sequence length="105" mass="10850">MTMNDPRPHGAAMDSGAHAGATAGLTMETVSQLRLEALMSELTRRVMVVQPNAIDHLVQRGVLAPLARDGCCKPDGGTCCPNAKRLGANGPGPVINPGLPGPTLR</sequence>
<evidence type="ECO:0000313" key="3">
    <source>
        <dbReference type="Proteomes" id="UP000197468"/>
    </source>
</evidence>
<evidence type="ECO:0000313" key="2">
    <source>
        <dbReference type="EMBL" id="OWQ93815.1"/>
    </source>
</evidence>
<accession>A0A246JMK0</accession>
<evidence type="ECO:0000256" key="1">
    <source>
        <dbReference type="SAM" id="MobiDB-lite"/>
    </source>
</evidence>
<dbReference type="AlphaFoldDB" id="A0A246JMK0"/>
<keyword evidence="3" id="KW-1185">Reference proteome</keyword>
<gene>
    <name evidence="2" type="ORF">CDN99_05105</name>
</gene>
<proteinExistence type="predicted"/>